<sequence>MKARSQNENVFDLIMDRIGGQVMLSALVDSVLEEKTVSYIIIDPKGEQTAVASENYFRELNISSAWAAQLMKSGNHFIKQRLFFSALVPLQYFFMSKGVDPLNVTELAYRSIYDTFKAVLSSNSSFNVSEYMLAMAQMHFKYYADRQHIKRLKETMKQIEERKSPKGFYISSVADKIELAAIVNKLSEEEKKYIQLYLKRLNINEIALEMNITPQTVLRIRRRLASRLLSTIKLREGK</sequence>
<dbReference type="InterPro" id="IPR036388">
    <property type="entry name" value="WH-like_DNA-bd_sf"/>
</dbReference>
<keyword evidence="2" id="KW-1185">Reference proteome</keyword>
<dbReference type="SUPFAM" id="SSF46894">
    <property type="entry name" value="C-terminal effector domain of the bipartite response regulators"/>
    <property type="match status" value="1"/>
</dbReference>
<dbReference type="EMBL" id="JALPRF010000015">
    <property type="protein sequence ID" value="MCK8496035.1"/>
    <property type="molecule type" value="Genomic_DNA"/>
</dbReference>
<name>A0ABT0HV24_9BACT</name>
<protein>
    <recommendedName>
        <fullName evidence="3">Sigma-70 family RNA polymerase sigma factor</fullName>
    </recommendedName>
</protein>
<evidence type="ECO:0008006" key="3">
    <source>
        <dbReference type="Google" id="ProtNLM"/>
    </source>
</evidence>
<organism evidence="1 2">
    <name type="scientific">Spirosoma liriopis</name>
    <dbReference type="NCBI Taxonomy" id="2937440"/>
    <lineage>
        <taxon>Bacteria</taxon>
        <taxon>Pseudomonadati</taxon>
        <taxon>Bacteroidota</taxon>
        <taxon>Cytophagia</taxon>
        <taxon>Cytophagales</taxon>
        <taxon>Cytophagaceae</taxon>
        <taxon>Spirosoma</taxon>
    </lineage>
</organism>
<accession>A0ABT0HV24</accession>
<dbReference type="Proteomes" id="UP001202180">
    <property type="component" value="Unassembled WGS sequence"/>
</dbReference>
<evidence type="ECO:0000313" key="2">
    <source>
        <dbReference type="Proteomes" id="UP001202180"/>
    </source>
</evidence>
<dbReference type="InterPro" id="IPR016032">
    <property type="entry name" value="Sig_transdc_resp-reg_C-effctor"/>
</dbReference>
<comment type="caution">
    <text evidence="1">The sequence shown here is derived from an EMBL/GenBank/DDBJ whole genome shotgun (WGS) entry which is preliminary data.</text>
</comment>
<gene>
    <name evidence="1" type="ORF">M0L20_29485</name>
</gene>
<dbReference type="RefSeq" id="WP_248480884.1">
    <property type="nucleotide sequence ID" value="NZ_JALPRF010000015.1"/>
</dbReference>
<dbReference type="Gene3D" id="1.10.10.10">
    <property type="entry name" value="Winged helix-like DNA-binding domain superfamily/Winged helix DNA-binding domain"/>
    <property type="match status" value="1"/>
</dbReference>
<reference evidence="1 2" key="1">
    <citation type="submission" date="2022-04" db="EMBL/GenBank/DDBJ databases">
        <title>Spirosoma sp. strain RP8 genome sequencing and assembly.</title>
        <authorList>
            <person name="Jung Y."/>
        </authorList>
    </citation>
    <scope>NUCLEOTIDE SEQUENCE [LARGE SCALE GENOMIC DNA]</scope>
    <source>
        <strain evidence="1 2">RP8</strain>
    </source>
</reference>
<proteinExistence type="predicted"/>
<evidence type="ECO:0000313" key="1">
    <source>
        <dbReference type="EMBL" id="MCK8496035.1"/>
    </source>
</evidence>